<evidence type="ECO:0000256" key="1">
    <source>
        <dbReference type="ARBA" id="ARBA00007957"/>
    </source>
</evidence>
<keyword evidence="4 7" id="KW-0805">Transcription regulation</keyword>
<keyword evidence="10" id="KW-1185">Reference proteome</keyword>
<dbReference type="RefSeq" id="WP_231043664.1">
    <property type="nucleotide sequence ID" value="NZ_CP106882.1"/>
</dbReference>
<dbReference type="PANTHER" id="PTHR33202">
    <property type="entry name" value="ZINC UPTAKE REGULATION PROTEIN"/>
    <property type="match status" value="1"/>
</dbReference>
<keyword evidence="3 7" id="KW-0862">Zinc</keyword>
<keyword evidence="5 7" id="KW-0238">DNA-binding</keyword>
<keyword evidence="7" id="KW-0963">Cytoplasm</keyword>
<evidence type="ECO:0000256" key="6">
    <source>
        <dbReference type="ARBA" id="ARBA00023163"/>
    </source>
</evidence>
<evidence type="ECO:0000256" key="8">
    <source>
        <dbReference type="SAM" id="MobiDB-lite"/>
    </source>
</evidence>
<gene>
    <name evidence="7" type="primary">fur</name>
    <name evidence="9" type="ORF">M9799_19045</name>
</gene>
<evidence type="ECO:0000313" key="10">
    <source>
        <dbReference type="Proteomes" id="UP001162800"/>
    </source>
</evidence>
<feature type="region of interest" description="Disordered" evidence="8">
    <location>
        <begin position="1"/>
        <end position="21"/>
    </location>
</feature>
<keyword evidence="9" id="KW-0614">Plasmid</keyword>
<keyword evidence="2 7" id="KW-0678">Repressor</keyword>
<comment type="subunit">
    <text evidence="7">Homodimer.</text>
</comment>
<feature type="compositionally biased region" description="Low complexity" evidence="8">
    <location>
        <begin position="1"/>
        <end position="10"/>
    </location>
</feature>
<dbReference type="InterPro" id="IPR002481">
    <property type="entry name" value="FUR"/>
</dbReference>
<dbReference type="InterPro" id="IPR043135">
    <property type="entry name" value="Fur_C"/>
</dbReference>
<dbReference type="InterPro" id="IPR036390">
    <property type="entry name" value="WH_DNA-bd_sf"/>
</dbReference>
<dbReference type="SUPFAM" id="SSF46785">
    <property type="entry name" value="Winged helix' DNA-binding domain"/>
    <property type="match status" value="1"/>
</dbReference>
<evidence type="ECO:0000256" key="3">
    <source>
        <dbReference type="ARBA" id="ARBA00022833"/>
    </source>
</evidence>
<evidence type="ECO:0000256" key="5">
    <source>
        <dbReference type="ARBA" id="ARBA00023125"/>
    </source>
</evidence>
<comment type="subcellular location">
    <subcellularLocation>
        <location evidence="7">Cytoplasm</location>
    </subcellularLocation>
</comment>
<evidence type="ECO:0000256" key="4">
    <source>
        <dbReference type="ARBA" id="ARBA00023015"/>
    </source>
</evidence>
<organism evidence="9 10">
    <name type="scientific">Comamonas endophytica</name>
    <dbReference type="NCBI Taxonomy" id="2949090"/>
    <lineage>
        <taxon>Bacteria</taxon>
        <taxon>Pseudomonadati</taxon>
        <taxon>Pseudomonadota</taxon>
        <taxon>Betaproteobacteria</taxon>
        <taxon>Burkholderiales</taxon>
        <taxon>Comamonadaceae</taxon>
        <taxon>Comamonas</taxon>
    </lineage>
</organism>
<evidence type="ECO:0000313" key="9">
    <source>
        <dbReference type="EMBL" id="UYG53469.1"/>
    </source>
</evidence>
<evidence type="ECO:0000256" key="2">
    <source>
        <dbReference type="ARBA" id="ARBA00022491"/>
    </source>
</evidence>
<dbReference type="InterPro" id="IPR036388">
    <property type="entry name" value="WH-like_DNA-bd_sf"/>
</dbReference>
<dbReference type="EMBL" id="CP106882">
    <property type="protein sequence ID" value="UYG53469.1"/>
    <property type="molecule type" value="Genomic_DNA"/>
</dbReference>
<keyword evidence="7" id="KW-0479">Metal-binding</keyword>
<evidence type="ECO:0000256" key="7">
    <source>
        <dbReference type="RuleBase" id="RU364037"/>
    </source>
</evidence>
<dbReference type="Pfam" id="PF01475">
    <property type="entry name" value="FUR"/>
    <property type="match status" value="1"/>
</dbReference>
<keyword evidence="6 7" id="KW-0804">Transcription</keyword>
<proteinExistence type="inferred from homology"/>
<comment type="similarity">
    <text evidence="1 7">Belongs to the Fur family.</text>
</comment>
<dbReference type="PANTHER" id="PTHR33202:SF22">
    <property type="entry name" value="HYDROGEN PEROXIDE SENSITIVE REPRESSOR"/>
    <property type="match status" value="1"/>
</dbReference>
<sequence length="137" mass="15192">MENVDSPQSDLQRRSSRQRDAVQHVIEQAQQPLLPPEILTLAQAALPTLGIATVYRNLKILLDAGEVKAVELPGESTRYESAHRGHHHHFHCNSCQQVFVIPGCPPDLDQFAPKGYKVSRHELTLYGTCAQCMRGAG</sequence>
<keyword evidence="7" id="KW-0408">Iron</keyword>
<dbReference type="Gene3D" id="3.30.1490.190">
    <property type="match status" value="1"/>
</dbReference>
<accession>A0ABY6GEQ3</accession>
<protein>
    <recommendedName>
        <fullName evidence="7">Ferric uptake regulation protein</fullName>
    </recommendedName>
</protein>
<dbReference type="CDD" id="cd07153">
    <property type="entry name" value="Fur_like"/>
    <property type="match status" value="1"/>
</dbReference>
<dbReference type="Proteomes" id="UP001162800">
    <property type="component" value="Plasmid unnamed1"/>
</dbReference>
<feature type="compositionally biased region" description="Basic and acidic residues" evidence="8">
    <location>
        <begin position="11"/>
        <end position="21"/>
    </location>
</feature>
<dbReference type="Gene3D" id="1.10.10.10">
    <property type="entry name" value="Winged helix-like DNA-binding domain superfamily/Winged helix DNA-binding domain"/>
    <property type="match status" value="1"/>
</dbReference>
<reference evidence="9" key="1">
    <citation type="submission" date="2022-09" db="EMBL/GenBank/DDBJ databases">
        <title>The complete genome of Acidovorax sp. 5MLIR.</title>
        <authorList>
            <person name="Liu L."/>
            <person name="Yue J."/>
            <person name="Yang F."/>
            <person name="Yuan J."/>
            <person name="Li L."/>
        </authorList>
    </citation>
    <scope>NUCLEOTIDE SEQUENCE</scope>
    <source>
        <strain evidence="9">5MLIR</strain>
        <plasmid evidence="9">unnamed1</plasmid>
    </source>
</reference>
<name>A0ABY6GEQ3_9BURK</name>
<geneLocation type="plasmid" evidence="9 10">
    <name>unnamed1</name>
</geneLocation>